<name>A0AA87ZUR9_FICCA</name>
<evidence type="ECO:0000313" key="2">
    <source>
        <dbReference type="EMBL" id="GMN39905.1"/>
    </source>
</evidence>
<evidence type="ECO:0000313" key="3">
    <source>
        <dbReference type="Proteomes" id="UP001187192"/>
    </source>
</evidence>
<protein>
    <submittedName>
        <fullName evidence="2">Uncharacterized protein</fullName>
    </submittedName>
</protein>
<dbReference type="GO" id="GO:0008333">
    <property type="term" value="P:endosome to lysosome transport"/>
    <property type="evidence" value="ECO:0007669"/>
    <property type="project" value="TreeGrafter"/>
</dbReference>
<feature type="region of interest" description="Disordered" evidence="1">
    <location>
        <begin position="73"/>
        <end position="92"/>
    </location>
</feature>
<reference evidence="2" key="1">
    <citation type="submission" date="2023-07" db="EMBL/GenBank/DDBJ databases">
        <title>draft genome sequence of fig (Ficus carica).</title>
        <authorList>
            <person name="Takahashi T."/>
            <person name="Nishimura K."/>
        </authorList>
    </citation>
    <scope>NUCLEOTIDE SEQUENCE</scope>
</reference>
<dbReference type="AlphaFoldDB" id="A0AA87ZUR9"/>
<dbReference type="EMBL" id="BTGU01000010">
    <property type="protein sequence ID" value="GMN39905.1"/>
    <property type="molecule type" value="Genomic_DNA"/>
</dbReference>
<dbReference type="PANTHER" id="PTHR23306:SF3">
    <property type="entry name" value="TUMOR SUPPRESSOR PROTEIN 101"/>
    <property type="match status" value="1"/>
</dbReference>
<dbReference type="InterPro" id="IPR052070">
    <property type="entry name" value="ESCRT-I_UEV_domain"/>
</dbReference>
<dbReference type="GO" id="GO:0000813">
    <property type="term" value="C:ESCRT I complex"/>
    <property type="evidence" value="ECO:0007669"/>
    <property type="project" value="TreeGrafter"/>
</dbReference>
<organism evidence="2 3">
    <name type="scientific">Ficus carica</name>
    <name type="common">Common fig</name>
    <dbReference type="NCBI Taxonomy" id="3494"/>
    <lineage>
        <taxon>Eukaryota</taxon>
        <taxon>Viridiplantae</taxon>
        <taxon>Streptophyta</taxon>
        <taxon>Embryophyta</taxon>
        <taxon>Tracheophyta</taxon>
        <taxon>Spermatophyta</taxon>
        <taxon>Magnoliopsida</taxon>
        <taxon>eudicotyledons</taxon>
        <taxon>Gunneridae</taxon>
        <taxon>Pentapetalae</taxon>
        <taxon>rosids</taxon>
        <taxon>fabids</taxon>
        <taxon>Rosales</taxon>
        <taxon>Moraceae</taxon>
        <taxon>Ficeae</taxon>
        <taxon>Ficus</taxon>
    </lineage>
</organism>
<dbReference type="PANTHER" id="PTHR23306">
    <property type="entry name" value="TUMOR SUSCEPTIBILITY GENE 101 PROTEIN-RELATED"/>
    <property type="match status" value="1"/>
</dbReference>
<proteinExistence type="predicted"/>
<evidence type="ECO:0000256" key="1">
    <source>
        <dbReference type="SAM" id="MobiDB-lite"/>
    </source>
</evidence>
<gene>
    <name evidence="2" type="ORF">TIFTF001_009132</name>
</gene>
<comment type="caution">
    <text evidence="2">The sequence shown here is derived from an EMBL/GenBank/DDBJ whole genome shotgun (WGS) entry which is preliminary data.</text>
</comment>
<sequence length="213" mass="23315">MVQPASPSSPNPQLTQQFLSSILSQRGPSALPYSEDTKWLIRQHLVSLSAAFPSLEPKTASFTHNCRTSDGGVVGGWSRSGSREDLQMGSRKGGGDLGFPSFGLESHGGANGFFSAQTPTTRSAISDNFLLPSRGRFIAPHLLHREWAKPLTSSRWAPVGRSTWVVNSEQGKGETETTETYGCTVNQVWFTVQRFKGRLKLNLHPKFLQLGLN</sequence>
<dbReference type="Proteomes" id="UP001187192">
    <property type="component" value="Unassembled WGS sequence"/>
</dbReference>
<accession>A0AA87ZUR9</accession>
<dbReference type="GO" id="GO:0043130">
    <property type="term" value="F:ubiquitin binding"/>
    <property type="evidence" value="ECO:0007669"/>
    <property type="project" value="TreeGrafter"/>
</dbReference>
<keyword evidence="3" id="KW-1185">Reference proteome</keyword>